<sequence length="105" mass="11953">MLNMSLDFNISMHRVDHASNSVRISYEAKRPIKPQHPRLRCQLDLFRVTPRESHGYEDRVEVVEVEVGDGAAEEEASRLEVLVGDRVFACRKREGWGSEVGDDAT</sequence>
<accession>A0A0B0MVJ8</accession>
<comment type="caution">
    <text evidence="1">The sequence shown here is derived from an EMBL/GenBank/DDBJ whole genome shotgun (WGS) entry which is preliminary data.</text>
</comment>
<dbReference type="EMBL" id="JRRC01444441">
    <property type="protein sequence ID" value="KHG06138.1"/>
    <property type="molecule type" value="Genomic_DNA"/>
</dbReference>
<evidence type="ECO:0000313" key="2">
    <source>
        <dbReference type="Proteomes" id="UP000032142"/>
    </source>
</evidence>
<proteinExistence type="predicted"/>
<organism evidence="1 2">
    <name type="scientific">Gossypium arboreum</name>
    <name type="common">Tree cotton</name>
    <name type="synonym">Gossypium nanking</name>
    <dbReference type="NCBI Taxonomy" id="29729"/>
    <lineage>
        <taxon>Eukaryota</taxon>
        <taxon>Viridiplantae</taxon>
        <taxon>Streptophyta</taxon>
        <taxon>Embryophyta</taxon>
        <taxon>Tracheophyta</taxon>
        <taxon>Spermatophyta</taxon>
        <taxon>Magnoliopsida</taxon>
        <taxon>eudicotyledons</taxon>
        <taxon>Gunneridae</taxon>
        <taxon>Pentapetalae</taxon>
        <taxon>rosids</taxon>
        <taxon>malvids</taxon>
        <taxon>Malvales</taxon>
        <taxon>Malvaceae</taxon>
        <taxon>Malvoideae</taxon>
        <taxon>Gossypium</taxon>
    </lineage>
</organism>
<name>A0A0B0MVJ8_GOSAR</name>
<reference evidence="2" key="1">
    <citation type="submission" date="2014-09" db="EMBL/GenBank/DDBJ databases">
        <authorList>
            <person name="Mudge J."/>
            <person name="Ramaraj T."/>
            <person name="Lindquist I.E."/>
            <person name="Bharti A.K."/>
            <person name="Sundararajan A."/>
            <person name="Cameron C.T."/>
            <person name="Woodward J.E."/>
            <person name="May G.D."/>
            <person name="Brubaker C."/>
            <person name="Broadhvest J."/>
            <person name="Wilkins T.A."/>
        </authorList>
    </citation>
    <scope>NUCLEOTIDE SEQUENCE</scope>
    <source>
        <strain evidence="2">cv. AKA8401</strain>
    </source>
</reference>
<evidence type="ECO:0000313" key="1">
    <source>
        <dbReference type="EMBL" id="KHG06138.1"/>
    </source>
</evidence>
<protein>
    <submittedName>
        <fullName evidence="1">Uncharacterized protein</fullName>
    </submittedName>
</protein>
<dbReference type="Proteomes" id="UP000032142">
    <property type="component" value="Unassembled WGS sequence"/>
</dbReference>
<dbReference type="AlphaFoldDB" id="A0A0B0MVJ8"/>
<keyword evidence="2" id="KW-1185">Reference proteome</keyword>
<gene>
    <name evidence="1" type="ORF">F383_31935</name>
</gene>